<protein>
    <submittedName>
        <fullName evidence="5">Uncharacterized protein</fullName>
    </submittedName>
</protein>
<dbReference type="PANTHER" id="PTHR24126:SF14">
    <property type="entry name" value="ANK_REP_REGION DOMAIN-CONTAINING PROTEIN"/>
    <property type="match status" value="1"/>
</dbReference>
<sequence length="723" mass="81956">MGREEILRYAFENNVEGIRLLLTRKIDEEWVDEETEGFSIFPLHCAAIGRSISSIVALTTSDTIENTNSVIETLKQYHSKCDIQPLHVAALYSSWKTKADINEKESIDELIISLQKIQTNKASLNGTPLHFACMRNNYNFVHTAINVINGLDVNKCNKVTNISSLHIACEYNAPEIVKLLLDNNADVHAKDVYGNTVLHYAIRCGNIEIVEMLVEHIQVLVRNPSLKGSLSSVVSAPSYKPSNSTVNLTITGSISSTSYKSVNSISHNTLANMLCQKNDEQLNPLQIAHGYDMEFRDESGRTAFHIAALYNQKEAILMLLSIKANHEANDDLGYTPLLCAASRDNIEVFKILWDCCCQTKVSFFGDSVAMVSVKNNSIKCLKYIIYKDTNNEIMGKMFMLPNLRLNTPLHVVAEAGNLTVFQMIKDYYTNINICNIDLQTPLHLAASKGHVNLVKELLNKSIYGVIYGVNLRDKHNNTPLILAIQANSGKIINLLLNHGALDYNMNPFNIAIKEGKLEAVVALLKNPRKNPLNEDDVYPLHDAIENKQISVIKMLLNLDIKQVEIMINKVKVIDKTEMTCLDLALKNEYEEGVKVILETLNTIDPLLWKKLMCRRESHNSTYSPIQMMILYMPNMADYIFTKCISGKKNIHKKTYNYEFLEDIYYMPDGTSPYICQKIDNGKLRPEAKQRNENFDSIVQTHPLTLMYKEKCFDLLEHELFAFH</sequence>
<accession>A0A914E7T2</accession>
<feature type="repeat" description="ANK" evidence="3">
    <location>
        <begin position="193"/>
        <end position="216"/>
    </location>
</feature>
<dbReference type="PANTHER" id="PTHR24126">
    <property type="entry name" value="ANKYRIN REPEAT, PH AND SEC7 DOMAIN CONTAINING PROTEIN SECG-RELATED"/>
    <property type="match status" value="1"/>
</dbReference>
<dbReference type="Pfam" id="PF12796">
    <property type="entry name" value="Ank_2"/>
    <property type="match status" value="4"/>
</dbReference>
<evidence type="ECO:0000256" key="3">
    <source>
        <dbReference type="PROSITE-ProRule" id="PRU00023"/>
    </source>
</evidence>
<feature type="repeat" description="ANK" evidence="3">
    <location>
        <begin position="299"/>
        <end position="331"/>
    </location>
</feature>
<proteinExistence type="predicted"/>
<dbReference type="Proteomes" id="UP000887540">
    <property type="component" value="Unplaced"/>
</dbReference>
<dbReference type="PROSITE" id="PS50088">
    <property type="entry name" value="ANK_REPEAT"/>
    <property type="match status" value="5"/>
</dbReference>
<name>A0A914E7T2_9BILA</name>
<dbReference type="InterPro" id="IPR002110">
    <property type="entry name" value="Ankyrin_rpt"/>
</dbReference>
<keyword evidence="1" id="KW-0677">Repeat</keyword>
<evidence type="ECO:0000256" key="2">
    <source>
        <dbReference type="ARBA" id="ARBA00023043"/>
    </source>
</evidence>
<feature type="repeat" description="ANK" evidence="3">
    <location>
        <begin position="437"/>
        <end position="461"/>
    </location>
</feature>
<reference evidence="5" key="1">
    <citation type="submission" date="2022-11" db="UniProtKB">
        <authorList>
            <consortium name="WormBaseParasite"/>
        </authorList>
    </citation>
    <scope>IDENTIFICATION</scope>
</reference>
<keyword evidence="4" id="KW-1185">Reference proteome</keyword>
<dbReference type="InterPro" id="IPR036770">
    <property type="entry name" value="Ankyrin_rpt-contain_sf"/>
</dbReference>
<dbReference type="Gene3D" id="1.25.40.20">
    <property type="entry name" value="Ankyrin repeat-containing domain"/>
    <property type="match status" value="2"/>
</dbReference>
<evidence type="ECO:0000313" key="4">
    <source>
        <dbReference type="Proteomes" id="UP000887540"/>
    </source>
</evidence>
<feature type="repeat" description="ANK" evidence="3">
    <location>
        <begin position="475"/>
        <end position="500"/>
    </location>
</feature>
<dbReference type="SMART" id="SM00248">
    <property type="entry name" value="ANK"/>
    <property type="match status" value="13"/>
</dbReference>
<dbReference type="PROSITE" id="PS50297">
    <property type="entry name" value="ANK_REP_REGION"/>
    <property type="match status" value="4"/>
</dbReference>
<dbReference type="SUPFAM" id="SSF48403">
    <property type="entry name" value="Ankyrin repeat"/>
    <property type="match status" value="2"/>
</dbReference>
<keyword evidence="2 3" id="KW-0040">ANK repeat</keyword>
<evidence type="ECO:0000313" key="5">
    <source>
        <dbReference type="WBParaSite" id="ACRNAN_scaffold5930.g13231.t1"/>
    </source>
</evidence>
<evidence type="ECO:0000256" key="1">
    <source>
        <dbReference type="ARBA" id="ARBA00022737"/>
    </source>
</evidence>
<organism evidence="4 5">
    <name type="scientific">Acrobeloides nanus</name>
    <dbReference type="NCBI Taxonomy" id="290746"/>
    <lineage>
        <taxon>Eukaryota</taxon>
        <taxon>Metazoa</taxon>
        <taxon>Ecdysozoa</taxon>
        <taxon>Nematoda</taxon>
        <taxon>Chromadorea</taxon>
        <taxon>Rhabditida</taxon>
        <taxon>Tylenchina</taxon>
        <taxon>Cephalobomorpha</taxon>
        <taxon>Cephaloboidea</taxon>
        <taxon>Cephalobidae</taxon>
        <taxon>Acrobeloides</taxon>
    </lineage>
</organism>
<dbReference type="WBParaSite" id="ACRNAN_scaffold5930.g13231.t1">
    <property type="protein sequence ID" value="ACRNAN_scaffold5930.g13231.t1"/>
    <property type="gene ID" value="ACRNAN_scaffold5930.g13231"/>
</dbReference>
<feature type="repeat" description="ANK" evidence="3">
    <location>
        <begin position="160"/>
        <end position="192"/>
    </location>
</feature>
<dbReference type="AlphaFoldDB" id="A0A914E7T2"/>